<dbReference type="AlphaFoldDB" id="A0A507QZF4"/>
<dbReference type="PANTHER" id="PTHR47585:SF1">
    <property type="entry name" value="DUF1446 DOMAIN-CONTAINING PROTEIN"/>
    <property type="match status" value="1"/>
</dbReference>
<keyword evidence="3" id="KW-1185">Reference proteome</keyword>
<proteinExistence type="predicted"/>
<gene>
    <name evidence="2" type="ORF">MPDQ_005805</name>
</gene>
<sequence length="160" mass="17845">MRSAIPIPFLGFYPVTFPQSELDEAVNLLGSNSASDVQRFAVGPPKKTEPLAPRKDYETKNPAVLEDFGLTKTRPIGDLVLARLGDKGANDCLKKLMGKDWKDWYFVERVEFPDIYAVHFVIYGPLGRGMSSSKLLDSLGKGFGEFIRAVHVPIPKKFLE</sequence>
<dbReference type="STRING" id="5098.A0A507QZF4"/>
<evidence type="ECO:0000313" key="3">
    <source>
        <dbReference type="Proteomes" id="UP000319663"/>
    </source>
</evidence>
<protein>
    <recommendedName>
        <fullName evidence="1">AtuA-like ferredoxin-fold domain-containing protein</fullName>
    </recommendedName>
</protein>
<dbReference type="Pfam" id="PF23544">
    <property type="entry name" value="AtuA_ferredoxin"/>
    <property type="match status" value="1"/>
</dbReference>
<evidence type="ECO:0000259" key="1">
    <source>
        <dbReference type="Pfam" id="PF23544"/>
    </source>
</evidence>
<name>A0A507QZF4_MONPU</name>
<organism evidence="2 3">
    <name type="scientific">Monascus purpureus</name>
    <name type="common">Red mold</name>
    <name type="synonym">Monascus anka</name>
    <dbReference type="NCBI Taxonomy" id="5098"/>
    <lineage>
        <taxon>Eukaryota</taxon>
        <taxon>Fungi</taxon>
        <taxon>Dikarya</taxon>
        <taxon>Ascomycota</taxon>
        <taxon>Pezizomycotina</taxon>
        <taxon>Eurotiomycetes</taxon>
        <taxon>Eurotiomycetidae</taxon>
        <taxon>Eurotiales</taxon>
        <taxon>Aspergillaceae</taxon>
        <taxon>Monascus</taxon>
    </lineage>
</organism>
<dbReference type="Proteomes" id="UP000319663">
    <property type="component" value="Unassembled WGS sequence"/>
</dbReference>
<dbReference type="EMBL" id="VIFY01000043">
    <property type="protein sequence ID" value="TQB73495.1"/>
    <property type="molecule type" value="Genomic_DNA"/>
</dbReference>
<evidence type="ECO:0000313" key="2">
    <source>
        <dbReference type="EMBL" id="TQB73495.1"/>
    </source>
</evidence>
<dbReference type="InterPro" id="IPR056362">
    <property type="entry name" value="AtuA-like_ferredoxin_dom"/>
</dbReference>
<reference evidence="2 3" key="1">
    <citation type="submission" date="2019-06" db="EMBL/GenBank/DDBJ databases">
        <title>Wine fermentation using esterase from Monascus purpureus.</title>
        <authorList>
            <person name="Geng C."/>
            <person name="Zhang Y."/>
        </authorList>
    </citation>
    <scope>NUCLEOTIDE SEQUENCE [LARGE SCALE GENOMIC DNA]</scope>
    <source>
        <strain evidence="2">HQ1</strain>
    </source>
</reference>
<feature type="domain" description="AtuA-like ferredoxin-fold" evidence="1">
    <location>
        <begin position="95"/>
        <end position="152"/>
    </location>
</feature>
<accession>A0A507QZF4</accession>
<dbReference type="PANTHER" id="PTHR47585">
    <property type="match status" value="1"/>
</dbReference>
<comment type="caution">
    <text evidence="2">The sequence shown here is derived from an EMBL/GenBank/DDBJ whole genome shotgun (WGS) entry which is preliminary data.</text>
</comment>